<gene>
    <name evidence="2" type="ORF">BCR44DRAFT_1000123</name>
</gene>
<dbReference type="EMBL" id="MCFL01000001">
    <property type="protein sequence ID" value="ORZ41149.1"/>
    <property type="molecule type" value="Genomic_DNA"/>
</dbReference>
<reference evidence="2 3" key="1">
    <citation type="submission" date="2016-07" db="EMBL/GenBank/DDBJ databases">
        <title>Pervasive Adenine N6-methylation of Active Genes in Fungi.</title>
        <authorList>
            <consortium name="DOE Joint Genome Institute"/>
            <person name="Mondo S.J."/>
            <person name="Dannebaum R.O."/>
            <person name="Kuo R.C."/>
            <person name="Labutti K."/>
            <person name="Haridas S."/>
            <person name="Kuo A."/>
            <person name="Salamov A."/>
            <person name="Ahrendt S.R."/>
            <person name="Lipzen A."/>
            <person name="Sullivan W."/>
            <person name="Andreopoulos W.B."/>
            <person name="Clum A."/>
            <person name="Lindquist E."/>
            <person name="Daum C."/>
            <person name="Ramamoorthy G.K."/>
            <person name="Gryganskyi A."/>
            <person name="Culley D."/>
            <person name="Magnuson J.K."/>
            <person name="James T.Y."/>
            <person name="O'Malley M.A."/>
            <person name="Stajich J.E."/>
            <person name="Spatafora J.W."/>
            <person name="Visel A."/>
            <person name="Grigoriev I.V."/>
        </authorList>
    </citation>
    <scope>NUCLEOTIDE SEQUENCE [LARGE SCALE GENOMIC DNA]</scope>
    <source>
        <strain evidence="2 3">PL171</strain>
    </source>
</reference>
<feature type="compositionally biased region" description="Polar residues" evidence="1">
    <location>
        <begin position="72"/>
        <end position="82"/>
    </location>
</feature>
<keyword evidence="3" id="KW-1185">Reference proteome</keyword>
<comment type="caution">
    <text evidence="2">The sequence shown here is derived from an EMBL/GenBank/DDBJ whole genome shotgun (WGS) entry which is preliminary data.</text>
</comment>
<feature type="region of interest" description="Disordered" evidence="1">
    <location>
        <begin position="32"/>
        <end position="82"/>
    </location>
</feature>
<protein>
    <submittedName>
        <fullName evidence="2">Uncharacterized protein</fullName>
    </submittedName>
</protein>
<feature type="compositionally biased region" description="Low complexity" evidence="1">
    <location>
        <begin position="131"/>
        <end position="140"/>
    </location>
</feature>
<organism evidence="2 3">
    <name type="scientific">Catenaria anguillulae PL171</name>
    <dbReference type="NCBI Taxonomy" id="765915"/>
    <lineage>
        <taxon>Eukaryota</taxon>
        <taxon>Fungi</taxon>
        <taxon>Fungi incertae sedis</taxon>
        <taxon>Blastocladiomycota</taxon>
        <taxon>Blastocladiomycetes</taxon>
        <taxon>Blastocladiales</taxon>
        <taxon>Catenariaceae</taxon>
        <taxon>Catenaria</taxon>
    </lineage>
</organism>
<name>A0A1Y2I354_9FUNG</name>
<feature type="region of interest" description="Disordered" evidence="1">
    <location>
        <begin position="131"/>
        <end position="214"/>
    </location>
</feature>
<evidence type="ECO:0000313" key="2">
    <source>
        <dbReference type="EMBL" id="ORZ41149.1"/>
    </source>
</evidence>
<evidence type="ECO:0000256" key="1">
    <source>
        <dbReference type="SAM" id="MobiDB-lite"/>
    </source>
</evidence>
<dbReference type="AlphaFoldDB" id="A0A1Y2I354"/>
<feature type="compositionally biased region" description="Low complexity" evidence="1">
    <location>
        <begin position="176"/>
        <end position="194"/>
    </location>
</feature>
<feature type="compositionally biased region" description="Polar residues" evidence="1">
    <location>
        <begin position="34"/>
        <end position="47"/>
    </location>
</feature>
<dbReference type="Proteomes" id="UP000193411">
    <property type="component" value="Unassembled WGS sequence"/>
</dbReference>
<sequence>MLGAQSLLSSSPVSPNSILSCNSSCDSNLKIKNPQRSPIFPSSDTTDLPSLPISSPSPSPSLSPSREPAKLTSFSTMSESLQSDNVLGQDAALDLLTMQPLQQRSLSTASFASQDHPTSQVFVSDLIDLSSVEDSSSDSGDQIDPSQYPLPPSPTHSTHSQSFASIALGDSDRPTFSSPSPRRQASRAPSRSFAHTQTSCTVAAAPPEPDPESLLRPVSVLGVAWP</sequence>
<proteinExistence type="predicted"/>
<evidence type="ECO:0000313" key="3">
    <source>
        <dbReference type="Proteomes" id="UP000193411"/>
    </source>
</evidence>
<accession>A0A1Y2I354</accession>